<keyword evidence="4" id="KW-1185">Reference proteome</keyword>
<evidence type="ECO:0000256" key="1">
    <source>
        <dbReference type="ARBA" id="ARBA00006056"/>
    </source>
</evidence>
<dbReference type="PANTHER" id="PTHR11091">
    <property type="entry name" value="OXIDOREDUCTASE-RELATED"/>
    <property type="match status" value="1"/>
</dbReference>
<dbReference type="SUPFAM" id="SSF89733">
    <property type="entry name" value="L-sulfolactate dehydrogenase-like"/>
    <property type="match status" value="1"/>
</dbReference>
<dbReference type="Gene3D" id="3.30.1370.60">
    <property type="entry name" value="Hypothetical oxidoreductase yiak, domain 2"/>
    <property type="match status" value="1"/>
</dbReference>
<dbReference type="Pfam" id="PF02615">
    <property type="entry name" value="Ldh_2"/>
    <property type="match status" value="1"/>
</dbReference>
<dbReference type="InterPro" id="IPR043143">
    <property type="entry name" value="Mal/L-sulf/L-lact_DH-like_NADP"/>
</dbReference>
<evidence type="ECO:0000313" key="4">
    <source>
        <dbReference type="Proteomes" id="UP001242480"/>
    </source>
</evidence>
<evidence type="ECO:0000256" key="2">
    <source>
        <dbReference type="ARBA" id="ARBA00023002"/>
    </source>
</evidence>
<comment type="similarity">
    <text evidence="1">Belongs to the LDH2/MDH2 oxidoreductase family.</text>
</comment>
<dbReference type="InterPro" id="IPR043144">
    <property type="entry name" value="Mal/L-sulf/L-lact_DH-like_ah"/>
</dbReference>
<organism evidence="3 4">
    <name type="scientific">Labrys wisconsinensis</name>
    <dbReference type="NCBI Taxonomy" id="425677"/>
    <lineage>
        <taxon>Bacteria</taxon>
        <taxon>Pseudomonadati</taxon>
        <taxon>Pseudomonadota</taxon>
        <taxon>Alphaproteobacteria</taxon>
        <taxon>Hyphomicrobiales</taxon>
        <taxon>Xanthobacteraceae</taxon>
        <taxon>Labrys</taxon>
    </lineage>
</organism>
<dbReference type="PANTHER" id="PTHR11091:SF0">
    <property type="entry name" value="MALATE DEHYDROGENASE"/>
    <property type="match status" value="1"/>
</dbReference>
<dbReference type="RefSeq" id="WP_307274770.1">
    <property type="nucleotide sequence ID" value="NZ_JAUSVX010000006.1"/>
</dbReference>
<dbReference type="InterPro" id="IPR003767">
    <property type="entry name" value="Malate/L-lactate_DH-like"/>
</dbReference>
<protein>
    <submittedName>
        <fullName evidence="3">LDH2 family malate/lactate/ureidoglycolate dehydrogenase</fullName>
    </submittedName>
</protein>
<proteinExistence type="inferred from homology"/>
<keyword evidence="2" id="KW-0560">Oxidoreductase</keyword>
<dbReference type="Gene3D" id="1.10.1530.10">
    <property type="match status" value="1"/>
</dbReference>
<name>A0ABU0JBW9_9HYPH</name>
<dbReference type="Proteomes" id="UP001242480">
    <property type="component" value="Unassembled WGS sequence"/>
</dbReference>
<comment type="caution">
    <text evidence="3">The sequence shown here is derived from an EMBL/GenBank/DDBJ whole genome shotgun (WGS) entry which is preliminary data.</text>
</comment>
<sequence>MTGTIVVCVEDLRAFMIALLMGAGASAESAADAADVHVDADLRGVGVQGFDYLPYTLKSLERGLIDGAARPEIVRESAATALIDGRRGFGQSAAIAGADLAVRLASASGTATVAIRNSTDIFMLAFYAERIARAGKVGMVFTSGPPLVHPPGGMEKLLSTNPLAMAFPRAGGEPFVFDMATSALASSRVRQAAYDGTPLPEGSGIGPDGRPTTDAAAVRLGAISPLAGHKGFGLALCIGLLSGPLTGSGVGPELAGWQGQSGETRSQGHLILAIDPAAFGDAATFRDRTDWYLDVIRKSRSAPGSEGIRIPGERAARARRRSRREGVRILSASWHNVEPFARRYGVAPPGAFPPGETA</sequence>
<gene>
    <name evidence="3" type="ORF">QO011_003661</name>
</gene>
<evidence type="ECO:0000313" key="3">
    <source>
        <dbReference type="EMBL" id="MDQ0470642.1"/>
    </source>
</evidence>
<reference evidence="3 4" key="1">
    <citation type="submission" date="2023-07" db="EMBL/GenBank/DDBJ databases">
        <title>Genomic Encyclopedia of Type Strains, Phase IV (KMG-IV): sequencing the most valuable type-strain genomes for metagenomic binning, comparative biology and taxonomic classification.</title>
        <authorList>
            <person name="Goeker M."/>
        </authorList>
    </citation>
    <scope>NUCLEOTIDE SEQUENCE [LARGE SCALE GENOMIC DNA]</scope>
    <source>
        <strain evidence="3 4">DSM 19619</strain>
    </source>
</reference>
<accession>A0ABU0JBW9</accession>
<dbReference type="EMBL" id="JAUSVX010000006">
    <property type="protein sequence ID" value="MDQ0470642.1"/>
    <property type="molecule type" value="Genomic_DNA"/>
</dbReference>
<dbReference type="InterPro" id="IPR036111">
    <property type="entry name" value="Mal/L-sulfo/L-lacto_DH-like_sf"/>
</dbReference>